<organism evidence="1">
    <name type="scientific">Homalodisca liturata</name>
    <dbReference type="NCBI Taxonomy" id="320908"/>
    <lineage>
        <taxon>Eukaryota</taxon>
        <taxon>Metazoa</taxon>
        <taxon>Ecdysozoa</taxon>
        <taxon>Arthropoda</taxon>
        <taxon>Hexapoda</taxon>
        <taxon>Insecta</taxon>
        <taxon>Pterygota</taxon>
        <taxon>Neoptera</taxon>
        <taxon>Paraneoptera</taxon>
        <taxon>Hemiptera</taxon>
        <taxon>Auchenorrhyncha</taxon>
        <taxon>Membracoidea</taxon>
        <taxon>Cicadellidae</taxon>
        <taxon>Cicadellinae</taxon>
        <taxon>Proconiini</taxon>
        <taxon>Homalodisca</taxon>
    </lineage>
</organism>
<feature type="non-terminal residue" evidence="1">
    <location>
        <position position="1"/>
    </location>
</feature>
<proteinExistence type="predicted"/>
<protein>
    <submittedName>
        <fullName evidence="1">Uncharacterized protein</fullName>
    </submittedName>
</protein>
<dbReference type="EMBL" id="GECU01031364">
    <property type="protein sequence ID" value="JAS76342.1"/>
    <property type="molecule type" value="Transcribed_RNA"/>
</dbReference>
<gene>
    <name evidence="1" type="ORF">g.662</name>
</gene>
<name>A0A1B6HNU4_9HEMI</name>
<dbReference type="AlphaFoldDB" id="A0A1B6HNU4"/>
<evidence type="ECO:0000313" key="1">
    <source>
        <dbReference type="EMBL" id="JAS76342.1"/>
    </source>
</evidence>
<reference evidence="1" key="1">
    <citation type="submission" date="2015-11" db="EMBL/GenBank/DDBJ databases">
        <title>De novo transcriptome assembly of four potential Pierce s Disease insect vectors from Arizona vineyards.</title>
        <authorList>
            <person name="Tassone E.E."/>
        </authorList>
    </citation>
    <scope>NUCLEOTIDE SEQUENCE</scope>
</reference>
<sequence>TCVPTARRCTSTGNPWPSIAATNVEDQLSSSVPPVHIAQNRKGIYAVTWHYVTTTQLSPLRSLSVSKWTASGSSLTVIVRRLFCIVDMPDNVTDEISECRL</sequence>
<accession>A0A1B6HNU4</accession>
<feature type="non-terminal residue" evidence="1">
    <location>
        <position position="101"/>
    </location>
</feature>